<keyword evidence="8 9" id="KW-0472">Membrane</keyword>
<organism evidence="10 11">
    <name type="scientific">Calderihabitans maritimus</name>
    <dbReference type="NCBI Taxonomy" id="1246530"/>
    <lineage>
        <taxon>Bacteria</taxon>
        <taxon>Bacillati</taxon>
        <taxon>Bacillota</taxon>
        <taxon>Clostridia</taxon>
        <taxon>Neomoorellales</taxon>
        <taxon>Calderihabitantaceae</taxon>
        <taxon>Calderihabitans</taxon>
    </lineage>
</organism>
<comment type="subcellular location">
    <subcellularLocation>
        <location evidence="1">Cell membrane</location>
        <topology evidence="1">Multi-pass membrane protein</topology>
    </subcellularLocation>
</comment>
<evidence type="ECO:0000256" key="4">
    <source>
        <dbReference type="ARBA" id="ARBA00022475"/>
    </source>
</evidence>
<gene>
    <name evidence="10" type="ORF">KKC1_06780</name>
</gene>
<sequence>MLGYKNEKYLHFGFVAAKLDDLANYIPARMTGLGVILASILHGFDGSGSWQIWRRDASKHPSPNSGIPEAAVAGALGIRLGGLNYYQGKPSFRAYMGNGKEKLEPRHIMQTVKIMQTSAILIWIALLGLSFGMNNW</sequence>
<dbReference type="GO" id="GO:0048472">
    <property type="term" value="F:threonine-phosphate decarboxylase activity"/>
    <property type="evidence" value="ECO:0007669"/>
    <property type="project" value="InterPro"/>
</dbReference>
<proteinExistence type="inferred from homology"/>
<dbReference type="AlphaFoldDB" id="A0A1Z5HPQ4"/>
<evidence type="ECO:0000313" key="11">
    <source>
        <dbReference type="Proteomes" id="UP000197032"/>
    </source>
</evidence>
<protein>
    <submittedName>
        <fullName evidence="10">Cobalamin biosynthesis protein CobD</fullName>
    </submittedName>
</protein>
<comment type="similarity">
    <text evidence="3">Belongs to the CobD/CbiB family.</text>
</comment>
<evidence type="ECO:0000256" key="5">
    <source>
        <dbReference type="ARBA" id="ARBA00022573"/>
    </source>
</evidence>
<keyword evidence="11" id="KW-1185">Reference proteome</keyword>
<dbReference type="PANTHER" id="PTHR34308:SF1">
    <property type="entry name" value="COBALAMIN BIOSYNTHESIS PROTEIN CBIB"/>
    <property type="match status" value="1"/>
</dbReference>
<evidence type="ECO:0000256" key="9">
    <source>
        <dbReference type="SAM" id="Phobius"/>
    </source>
</evidence>
<dbReference type="UniPathway" id="UPA00148"/>
<evidence type="ECO:0000256" key="1">
    <source>
        <dbReference type="ARBA" id="ARBA00004651"/>
    </source>
</evidence>
<accession>A0A1Z5HPQ4</accession>
<evidence type="ECO:0000256" key="3">
    <source>
        <dbReference type="ARBA" id="ARBA00006263"/>
    </source>
</evidence>
<keyword evidence="6 9" id="KW-0812">Transmembrane</keyword>
<keyword evidence="4" id="KW-1003">Cell membrane</keyword>
<dbReference type="Proteomes" id="UP000197032">
    <property type="component" value="Unassembled WGS sequence"/>
</dbReference>
<evidence type="ECO:0000256" key="8">
    <source>
        <dbReference type="ARBA" id="ARBA00023136"/>
    </source>
</evidence>
<evidence type="ECO:0000256" key="6">
    <source>
        <dbReference type="ARBA" id="ARBA00022692"/>
    </source>
</evidence>
<dbReference type="PANTHER" id="PTHR34308">
    <property type="entry name" value="COBALAMIN BIOSYNTHESIS PROTEIN CBIB"/>
    <property type="match status" value="1"/>
</dbReference>
<name>A0A1Z5HPQ4_9FIRM</name>
<dbReference type="InterPro" id="IPR004485">
    <property type="entry name" value="Cobalamin_biosynth_CobD/CbiB"/>
</dbReference>
<evidence type="ECO:0000256" key="7">
    <source>
        <dbReference type="ARBA" id="ARBA00022989"/>
    </source>
</evidence>
<dbReference type="GO" id="GO:0005886">
    <property type="term" value="C:plasma membrane"/>
    <property type="evidence" value="ECO:0007669"/>
    <property type="project" value="UniProtKB-SubCell"/>
</dbReference>
<reference evidence="11" key="1">
    <citation type="journal article" date="2017" name="Appl. Environ. Microbiol.">
        <title>Genomic analysis of Calderihabitans maritimus KKC1, a thermophilic hydrogenogenic carboxydotrophic bacterium isolated from marine sediment.</title>
        <authorList>
            <person name="Omae K."/>
            <person name="Yoneda Y."/>
            <person name="Fukuyama Y."/>
            <person name="Yoshida T."/>
            <person name="Sako Y."/>
        </authorList>
    </citation>
    <scope>NUCLEOTIDE SEQUENCE [LARGE SCALE GENOMIC DNA]</scope>
    <source>
        <strain evidence="11">KKC1</strain>
    </source>
</reference>
<keyword evidence="7 9" id="KW-1133">Transmembrane helix</keyword>
<dbReference type="Pfam" id="PF03186">
    <property type="entry name" value="CobD_Cbib"/>
    <property type="match status" value="1"/>
</dbReference>
<feature type="transmembrane region" description="Helical" evidence="9">
    <location>
        <begin position="114"/>
        <end position="133"/>
    </location>
</feature>
<comment type="pathway">
    <text evidence="2">Cofactor biosynthesis; adenosylcobalamin biosynthesis.</text>
</comment>
<comment type="caution">
    <text evidence="10">The sequence shown here is derived from an EMBL/GenBank/DDBJ whole genome shotgun (WGS) entry which is preliminary data.</text>
</comment>
<keyword evidence="5" id="KW-0169">Cobalamin biosynthesis</keyword>
<dbReference type="GO" id="GO:0009236">
    <property type="term" value="P:cobalamin biosynthetic process"/>
    <property type="evidence" value="ECO:0007669"/>
    <property type="project" value="UniProtKB-UniPathway"/>
</dbReference>
<evidence type="ECO:0000313" key="10">
    <source>
        <dbReference type="EMBL" id="GAW91516.1"/>
    </source>
</evidence>
<dbReference type="EMBL" id="BDGJ01000018">
    <property type="protein sequence ID" value="GAW91516.1"/>
    <property type="molecule type" value="Genomic_DNA"/>
</dbReference>
<evidence type="ECO:0000256" key="2">
    <source>
        <dbReference type="ARBA" id="ARBA00004953"/>
    </source>
</evidence>